<accession>U5CL12</accession>
<gene>
    <name evidence="1" type="ORF">O163_14680</name>
</gene>
<dbReference type="SUPFAM" id="SSF52172">
    <property type="entry name" value="CheY-like"/>
    <property type="match status" value="1"/>
</dbReference>
<sequence length="71" mass="7991">MKENLSWLTGCVDLVLTIADISLTDQNSLEFIQNLKSWESTTHIPTIILSANPKIPSNWAKHGKLNKKENT</sequence>
<dbReference type="AlphaFoldDB" id="U5CL12"/>
<evidence type="ECO:0000313" key="1">
    <source>
        <dbReference type="EMBL" id="ERM90688.1"/>
    </source>
</evidence>
<dbReference type="EMBL" id="AXDC01000077">
    <property type="protein sequence ID" value="ERM90688.1"/>
    <property type="molecule type" value="Genomic_DNA"/>
</dbReference>
<comment type="caution">
    <text evidence="1">The sequence shown here is derived from an EMBL/GenBank/DDBJ whole genome shotgun (WGS) entry which is preliminary data.</text>
</comment>
<organism evidence="1 2">
    <name type="scientific">Caldanaerobacter subterraneus subsp. yonseiensis KB-1</name>
    <dbReference type="NCBI Taxonomy" id="1388761"/>
    <lineage>
        <taxon>Bacteria</taxon>
        <taxon>Bacillati</taxon>
        <taxon>Bacillota</taxon>
        <taxon>Clostridia</taxon>
        <taxon>Thermoanaerobacterales</taxon>
        <taxon>Thermoanaerobacteraceae</taxon>
        <taxon>Caldanaerobacter</taxon>
    </lineage>
</organism>
<name>U5CL12_CALSX</name>
<dbReference type="PATRIC" id="fig|1388761.3.peg.2894"/>
<dbReference type="InterPro" id="IPR011006">
    <property type="entry name" value="CheY-like_superfamily"/>
</dbReference>
<proteinExistence type="predicted"/>
<protein>
    <submittedName>
        <fullName evidence="1">Uncharacterized protein</fullName>
    </submittedName>
</protein>
<reference evidence="1 2" key="1">
    <citation type="journal article" date="2013" name="Genome Announc.">
        <title>Draft Genome Sequence of an Anaerobic and Extremophilic Bacterium, Caldanaerobacter yonseiensis, Isolated from a Geothermal Hot Stream.</title>
        <authorList>
            <person name="Lee S.J."/>
            <person name="Lee Y.J."/>
            <person name="Park G.S."/>
            <person name="Kim B.C."/>
            <person name="Lee S.J."/>
            <person name="Shin J.H."/>
            <person name="Lee D.W."/>
        </authorList>
    </citation>
    <scope>NUCLEOTIDE SEQUENCE [LARGE SCALE GENOMIC DNA]</scope>
    <source>
        <strain evidence="1 2">KB-1</strain>
    </source>
</reference>
<dbReference type="Proteomes" id="UP000016856">
    <property type="component" value="Unassembled WGS sequence"/>
</dbReference>
<evidence type="ECO:0000313" key="2">
    <source>
        <dbReference type="Proteomes" id="UP000016856"/>
    </source>
</evidence>